<evidence type="ECO:0000256" key="8">
    <source>
        <dbReference type="ARBA" id="ARBA00023136"/>
    </source>
</evidence>
<gene>
    <name evidence="13" type="primary">esaA</name>
    <name evidence="13" type="ORF">LFYK43_12550</name>
</gene>
<dbReference type="GO" id="GO:0005886">
    <property type="term" value="C:plasma membrane"/>
    <property type="evidence" value="ECO:0007669"/>
    <property type="project" value="UniProtKB-SubCell"/>
</dbReference>
<dbReference type="InterPro" id="IPR051328">
    <property type="entry name" value="T7SS_ABC-Transporter"/>
</dbReference>
<evidence type="ECO:0000256" key="7">
    <source>
        <dbReference type="ARBA" id="ARBA00023026"/>
    </source>
</evidence>
<evidence type="ECO:0000256" key="2">
    <source>
        <dbReference type="ARBA" id="ARBA00008338"/>
    </source>
</evidence>
<feature type="region of interest" description="Disordered" evidence="11">
    <location>
        <begin position="222"/>
        <end position="246"/>
    </location>
</feature>
<feature type="transmembrane region" description="Helical" evidence="12">
    <location>
        <begin position="985"/>
        <end position="1008"/>
    </location>
</feature>
<keyword evidence="7" id="KW-0843">Virulence</keyword>
<evidence type="ECO:0000256" key="10">
    <source>
        <dbReference type="SAM" id="Coils"/>
    </source>
</evidence>
<evidence type="ECO:0000256" key="11">
    <source>
        <dbReference type="SAM" id="MobiDB-lite"/>
    </source>
</evidence>
<keyword evidence="10" id="KW-0175">Coiled coil</keyword>
<feature type="transmembrane region" description="Helical" evidence="12">
    <location>
        <begin position="1014"/>
        <end position="1033"/>
    </location>
</feature>
<name>A0A401ITE8_9LACO</name>
<dbReference type="PANTHER" id="PTHR43077">
    <property type="entry name" value="TRANSPORT PERMEASE YVFS-RELATED"/>
    <property type="match status" value="1"/>
</dbReference>
<organism evidence="13 14">
    <name type="scientific">Ligilactobacillus salitolerans</name>
    <dbReference type="NCBI Taxonomy" id="1808352"/>
    <lineage>
        <taxon>Bacteria</taxon>
        <taxon>Bacillati</taxon>
        <taxon>Bacillota</taxon>
        <taxon>Bacilli</taxon>
        <taxon>Lactobacillales</taxon>
        <taxon>Lactobacillaceae</taxon>
        <taxon>Ligilactobacillus</taxon>
    </lineage>
</organism>
<protein>
    <recommendedName>
        <fullName evidence="3">Type VII secretion system accessory factor EsaA</fullName>
    </recommendedName>
</protein>
<dbReference type="Gene3D" id="3.40.1710.10">
    <property type="entry name" value="abc type-2 transporter like domain"/>
    <property type="match status" value="1"/>
</dbReference>
<keyword evidence="4" id="KW-1003">Cell membrane</keyword>
<dbReference type="NCBIfam" id="TIGR03929">
    <property type="entry name" value="T7_esaA_Nterm"/>
    <property type="match status" value="1"/>
</dbReference>
<feature type="region of interest" description="Disordered" evidence="11">
    <location>
        <begin position="532"/>
        <end position="579"/>
    </location>
</feature>
<feature type="coiled-coil region" evidence="10">
    <location>
        <begin position="325"/>
        <end position="352"/>
    </location>
</feature>
<evidence type="ECO:0000256" key="9">
    <source>
        <dbReference type="ARBA" id="ARBA00046722"/>
    </source>
</evidence>
<dbReference type="EMBL" id="BFFP01000018">
    <property type="protein sequence ID" value="GBG94796.1"/>
    <property type="molecule type" value="Genomic_DNA"/>
</dbReference>
<evidence type="ECO:0000256" key="4">
    <source>
        <dbReference type="ARBA" id="ARBA00022475"/>
    </source>
</evidence>
<evidence type="ECO:0000256" key="3">
    <source>
        <dbReference type="ARBA" id="ARBA00020819"/>
    </source>
</evidence>
<keyword evidence="5 12" id="KW-0812">Transmembrane</keyword>
<comment type="similarity">
    <text evidence="2">Belongs to the EsaA family.</text>
</comment>
<keyword evidence="6 12" id="KW-1133">Transmembrane helix</keyword>
<evidence type="ECO:0000256" key="6">
    <source>
        <dbReference type="ARBA" id="ARBA00022989"/>
    </source>
</evidence>
<sequence>MFWSPFWLFLGFKDNNVVHTTNTAKSHSDYVLVNEDNGDEFNGKRYQLGNDFVTLINQDSKNNWETASRNVANAGVKSGQYDAEIIIPQDFSQRLLALQSTAPKKALVSYHVRDSQNAISNEQVENKVNGILNDFNHRIVQMYFSNIVGNLAEAQHNVNNMVGAEETRQTSLTSAYTPAKELTADLSGVMEVSSILAENNQDFSAGQNAFVDEISSILKSSQEGLSDGGKSAGDAQQQVSDNNQENDAKIDKALALFGKQYDKQKEQLLEQAETDNRGYKGQYGDFYNVSRVQLFKFSDPNNENSVLANYLASSAQFQETQKKRTEQIQVEINQLSAQKDSMRQLRSELSRRFFPENNEAGNFDPATANDDQVREAIYNQLVADNGDNRVNNHLDQGYLNSIASIGYLNQDDFNSLLEKLEDKKQLSTDEANDLQNAYTVVAKANPAGAGKNHLNLIDDVKKLDKKPTSVPVTIPLDVDKLLGAGQTLTFHGDTINVDLTGAASAIEAKLNRKLNQYNATAKASVSGNEIQIKVDQAPAEETDKKESSTEANKDADKDADKEAKDSQQDEAAAENKLPSGLELNAQVNVLLTLKDPEADNNLETQDYSWTMDGSEINKGGLTTYIIDQDAPNQNLQQLFPEFANLKANAQQVVALYADPKDQNLADFAAKIKDNSDQDLTALASQDSVYWMYGNTKPADVKADIPQKALDNYRNSASKLYHDADRQASRLETTIGNPSDQPLGTENGQQLTLYGTMNLFTLPEQYQDQFEQLAAWYNDANDAIYKAGHKWKQVAQVAPESILEQGEEFPEKTDHNATADQVGDLAQTMQELAASTRESADATVKGAAQVKDDQPQIKELTAATNKVQKKVTTVTTTMGDTVAKSQKNTAANSAYAKRFGQVMANAKNGGADNPVVFDFLANPISAKGQLGAVKAISLVPYYATLIAALLILVFALSVREFMRKRQLTAEDNLVEPHRWWSNVPNVIMITLSAAVVSLIFAGVITHFAAGNKAMLFIYSLLVALGGTLLMTGVIRQFKKTALIVYGSILGLFFILTPLLGVVTKPGSLANLLYRFSPFQNIQNGYTALIGNGTLGAITMAMLILVVVLGVALNFFVKPGKDETPVTEDDPSKE</sequence>
<proteinExistence type="inferred from homology"/>
<keyword evidence="8 12" id="KW-0472">Membrane</keyword>
<dbReference type="PANTHER" id="PTHR43077:SF10">
    <property type="entry name" value="TRANSPORT PERMEASE PROTEIN"/>
    <property type="match status" value="1"/>
</dbReference>
<feature type="compositionally biased region" description="Polar residues" evidence="11">
    <location>
        <begin position="234"/>
        <end position="245"/>
    </location>
</feature>
<feature type="transmembrane region" description="Helical" evidence="12">
    <location>
        <begin position="1040"/>
        <end position="1061"/>
    </location>
</feature>
<dbReference type="InterPro" id="IPR023838">
    <property type="entry name" value="T7SS_EsaA"/>
</dbReference>
<comment type="subcellular location">
    <subcellularLocation>
        <location evidence="1">Cell membrane</location>
        <topology evidence="1">Multi-pass membrane protein</topology>
    </subcellularLocation>
</comment>
<feature type="compositionally biased region" description="Basic and acidic residues" evidence="11">
    <location>
        <begin position="541"/>
        <end position="567"/>
    </location>
</feature>
<dbReference type="AlphaFoldDB" id="A0A401ITE8"/>
<evidence type="ECO:0000256" key="5">
    <source>
        <dbReference type="ARBA" id="ARBA00022692"/>
    </source>
</evidence>
<evidence type="ECO:0000313" key="14">
    <source>
        <dbReference type="Proteomes" id="UP000286848"/>
    </source>
</evidence>
<comment type="subunit">
    <text evidence="9">Homodimer. Interacts with EssB.</text>
</comment>
<evidence type="ECO:0000256" key="12">
    <source>
        <dbReference type="SAM" id="Phobius"/>
    </source>
</evidence>
<feature type="transmembrane region" description="Helical" evidence="12">
    <location>
        <begin position="938"/>
        <end position="957"/>
    </location>
</feature>
<reference evidence="13 14" key="1">
    <citation type="journal article" date="2019" name="Int. J. Syst. Evol. Microbiol.">
        <title>Lactobacillus salitolerans sp. nov., a novel lactic acid bacterium isolated from spent mushroom substrates.</title>
        <authorList>
            <person name="Tohno M."/>
            <person name="Tanizawa Y."/>
            <person name="Kojima Y."/>
            <person name="Sakamoto M."/>
            <person name="Nakamura Y."/>
            <person name="Ohkuma M."/>
            <person name="Kobayashi H."/>
        </authorList>
    </citation>
    <scope>NUCLEOTIDE SEQUENCE [LARGE SCALE GENOMIC DNA]</scope>
    <source>
        <strain evidence="13 14">YK43</strain>
    </source>
</reference>
<feature type="transmembrane region" description="Helical" evidence="12">
    <location>
        <begin position="1093"/>
        <end position="1115"/>
    </location>
</feature>
<evidence type="ECO:0000256" key="1">
    <source>
        <dbReference type="ARBA" id="ARBA00004651"/>
    </source>
</evidence>
<evidence type="ECO:0000313" key="13">
    <source>
        <dbReference type="EMBL" id="GBG94796.1"/>
    </source>
</evidence>
<keyword evidence="14" id="KW-1185">Reference proteome</keyword>
<dbReference type="Proteomes" id="UP000286848">
    <property type="component" value="Unassembled WGS sequence"/>
</dbReference>
<comment type="caution">
    <text evidence="13">The sequence shown here is derived from an EMBL/GenBank/DDBJ whole genome shotgun (WGS) entry which is preliminary data.</text>
</comment>
<accession>A0A401ITE8</accession>